<dbReference type="SUPFAM" id="SSF53649">
    <property type="entry name" value="Alkaline phosphatase-like"/>
    <property type="match status" value="1"/>
</dbReference>
<reference evidence="1 2" key="1">
    <citation type="journal article" date="2015" name="Genome Announc.">
        <title>Expanding the biotechnology potential of lactobacilli through comparative genomics of 213 strains and associated genera.</title>
        <authorList>
            <person name="Sun Z."/>
            <person name="Harris H.M."/>
            <person name="McCann A."/>
            <person name="Guo C."/>
            <person name="Argimon S."/>
            <person name="Zhang W."/>
            <person name="Yang X."/>
            <person name="Jeffery I.B."/>
            <person name="Cooney J.C."/>
            <person name="Kagawa T.F."/>
            <person name="Liu W."/>
            <person name="Song Y."/>
            <person name="Salvetti E."/>
            <person name="Wrobel A."/>
            <person name="Rasinkangas P."/>
            <person name="Parkhill J."/>
            <person name="Rea M.C."/>
            <person name="O'Sullivan O."/>
            <person name="Ritari J."/>
            <person name="Douillard F.P."/>
            <person name="Paul Ross R."/>
            <person name="Yang R."/>
            <person name="Briner A.E."/>
            <person name="Felis G.E."/>
            <person name="de Vos W.M."/>
            <person name="Barrangou R."/>
            <person name="Klaenhammer T.R."/>
            <person name="Caufield P.W."/>
            <person name="Cui Y."/>
            <person name="Zhang H."/>
            <person name="O'Toole P.W."/>
        </authorList>
    </citation>
    <scope>NUCLEOTIDE SEQUENCE [LARGE SCALE GENOMIC DNA]</scope>
    <source>
        <strain evidence="1 2">DSM 22697</strain>
    </source>
</reference>
<dbReference type="EMBL" id="AYZJ01000041">
    <property type="protein sequence ID" value="KRN21786.1"/>
    <property type="molecule type" value="Genomic_DNA"/>
</dbReference>
<dbReference type="NCBIfam" id="TIGR02687">
    <property type="entry name" value="BREX-1 system phosphatase PglZ type A"/>
    <property type="match status" value="1"/>
</dbReference>
<dbReference type="Pfam" id="PF08665">
    <property type="entry name" value="PglZ"/>
    <property type="match status" value="1"/>
</dbReference>
<keyword evidence="2" id="KW-1185">Reference proteome</keyword>
<protein>
    <submittedName>
        <fullName evidence="1">Uncharacterized protein</fullName>
    </submittedName>
</protein>
<dbReference type="Proteomes" id="UP000050865">
    <property type="component" value="Unassembled WGS sequence"/>
</dbReference>
<dbReference type="InterPro" id="IPR014060">
    <property type="entry name" value="PglZ"/>
</dbReference>
<dbReference type="InterPro" id="IPR017850">
    <property type="entry name" value="Alkaline_phosphatase_core_sf"/>
</dbReference>
<gene>
    <name evidence="1" type="ORF">FC75_GL002110</name>
</gene>
<dbReference type="Gene3D" id="3.40.720.10">
    <property type="entry name" value="Alkaline Phosphatase, subunit A"/>
    <property type="match status" value="1"/>
</dbReference>
<dbReference type="RefSeq" id="WP_056989602.1">
    <property type="nucleotide sequence ID" value="NZ_AYZJ01000041.1"/>
</dbReference>
<evidence type="ECO:0000313" key="2">
    <source>
        <dbReference type="Proteomes" id="UP000050865"/>
    </source>
</evidence>
<comment type="caution">
    <text evidence="1">The sequence shown here is derived from an EMBL/GenBank/DDBJ whole genome shotgun (WGS) entry which is preliminary data.</text>
</comment>
<dbReference type="STRING" id="1423730.FC75_GL002110"/>
<sequence length="838" mass="95973">MADLNLDQVAEALKGMFTPSNHFVFWYDDQATFEDNIDELEQRIGVPIVQMTPDEQFKTKLVLLDLQKKDESALVYSPGPMPELKLNFLADFLRYSKTYTADATTMLRKELQLPADQQSWLASQTQFFGSKERKNRFQKLYKLGNDPTLTELAVLAKADEARLNSVLRAVLHNDSLGDDNDSLRVFDKFDLLASFWNFIAQAYGYSKKQPTLRGLMTAILLNFAYDEAQLDLPSSFADYQLNPVNNAISFVQNSRNMIDARDDLFKIAREVWQFVHAETQFKRLDIPQLIKIDAFPQIDELIIAWMTDRLLDNDIAVRVGEKTLEQAISLREKLAYHKEYDQLYQIEMAAVTILRFQPKGNADNLEVLISDYTTHDYRIDTTYREFVAKLMSVNPDQETLVEGLRWKVENTYLNDYLAHSVSEWNRVYSPKQVSQAHQQRRFYSTFVTSEQQKTVVIISDAFRFEAAKELQAKLDGQDKFESKMNWMITGLPSVTYFGMPALLPNHHLDYHGEKNVTVDDQTCDTVDKRREILQAENQSSQATQVSKFLSMNTEQRKALLSGQQIVYLYHNEIDVTGESAKTENNVFKAVDETIDALSRTIELLRNLSVRNILVTSDHGFIYRWAPIDEANKIDISDFKTIKKEQRYAFSKVPIELTGVGSQRLGDLLGNDDPTYVDYPTNFNIFKAPGASQNYVHGGASLQEMVVPVLNVKLQKGRSQAVSAKIHDVTSSRRITSRQVTVRVMQDDPISDVNTLAHYSIYLTDDEHRKISGVTPFVADIADKDPNARIKNVRLTLSEQPFENGKMYHLILHNTETDVEYSSDYQMDIVIQGGFGFDI</sequence>
<name>A0A0R2F8U7_9LACO</name>
<dbReference type="AlphaFoldDB" id="A0A0R2F8U7"/>
<evidence type="ECO:0000313" key="1">
    <source>
        <dbReference type="EMBL" id="KRN21786.1"/>
    </source>
</evidence>
<proteinExistence type="predicted"/>
<organism evidence="1 2">
    <name type="scientific">Lacticaseibacillus camelliae DSM 22697 = JCM 13995</name>
    <dbReference type="NCBI Taxonomy" id="1423730"/>
    <lineage>
        <taxon>Bacteria</taxon>
        <taxon>Bacillati</taxon>
        <taxon>Bacillota</taxon>
        <taxon>Bacilli</taxon>
        <taxon>Lactobacillales</taxon>
        <taxon>Lactobacillaceae</taxon>
        <taxon>Lacticaseibacillus</taxon>
    </lineage>
</organism>
<accession>A0A0R2F8U7</accession>
<dbReference type="PATRIC" id="fig|1423730.4.peg.2194"/>